<dbReference type="KEGG" id="crq:GCK72_016069"/>
<dbReference type="Proteomes" id="UP000483820">
    <property type="component" value="Chromosome IV"/>
</dbReference>
<keyword evidence="2" id="KW-0732">Signal</keyword>
<dbReference type="EMBL" id="WUAV01000004">
    <property type="protein sequence ID" value="KAF1759602.1"/>
    <property type="molecule type" value="Genomic_DNA"/>
</dbReference>
<sequence>MRWHRTITPTILSSTIVFLLFFVFQESTALVCPIPAATPGGSLRNKTCPDFKANPTFVHCCTSKLPPTNSLLKEKHGVYCCSLEDFEKEKQEIANQELRNFLKEYLALIIFGSVLVISLFVIVTAIVCKKIPGCPMYQSIHMITRSSADSPSALYRPVDQIPPKMYEAPPPYECFVPPPTTSTTIATTSTDNNEWNCILENEVSNYVIIRNSVNFKTKIKGFR</sequence>
<comment type="caution">
    <text evidence="3">The sequence shown here is derived from an EMBL/GenBank/DDBJ whole genome shotgun (WGS) entry which is preliminary data.</text>
</comment>
<feature type="transmembrane region" description="Helical" evidence="1">
    <location>
        <begin position="105"/>
        <end position="128"/>
    </location>
</feature>
<evidence type="ECO:0000313" key="3">
    <source>
        <dbReference type="EMBL" id="KAF1759602.1"/>
    </source>
</evidence>
<keyword evidence="1" id="KW-1133">Transmembrane helix</keyword>
<dbReference type="CTD" id="78776243"/>
<name>A0A6A5GZ74_CAERE</name>
<proteinExistence type="predicted"/>
<protein>
    <submittedName>
        <fullName evidence="3">Uncharacterized protein</fullName>
    </submittedName>
</protein>
<feature type="signal peptide" evidence="2">
    <location>
        <begin position="1"/>
        <end position="29"/>
    </location>
</feature>
<accession>A0A6A5GZ74</accession>
<feature type="chain" id="PRO_5025408710" evidence="2">
    <location>
        <begin position="30"/>
        <end position="223"/>
    </location>
</feature>
<dbReference type="RefSeq" id="XP_053586075.1">
    <property type="nucleotide sequence ID" value="XM_053731303.1"/>
</dbReference>
<dbReference type="GeneID" id="78776243"/>
<organism evidence="3 4">
    <name type="scientific">Caenorhabditis remanei</name>
    <name type="common">Caenorhabditis vulgaris</name>
    <dbReference type="NCBI Taxonomy" id="31234"/>
    <lineage>
        <taxon>Eukaryota</taxon>
        <taxon>Metazoa</taxon>
        <taxon>Ecdysozoa</taxon>
        <taxon>Nematoda</taxon>
        <taxon>Chromadorea</taxon>
        <taxon>Rhabditida</taxon>
        <taxon>Rhabditina</taxon>
        <taxon>Rhabditomorpha</taxon>
        <taxon>Rhabditoidea</taxon>
        <taxon>Rhabditidae</taxon>
        <taxon>Peloderinae</taxon>
        <taxon>Caenorhabditis</taxon>
    </lineage>
</organism>
<reference evidence="3 4" key="1">
    <citation type="submission" date="2019-12" db="EMBL/GenBank/DDBJ databases">
        <title>Chromosome-level assembly of the Caenorhabditis remanei genome.</title>
        <authorList>
            <person name="Teterina A.A."/>
            <person name="Willis J.H."/>
            <person name="Phillips P.C."/>
        </authorList>
    </citation>
    <scope>NUCLEOTIDE SEQUENCE [LARGE SCALE GENOMIC DNA]</scope>
    <source>
        <strain evidence="3 4">PX506</strain>
        <tissue evidence="3">Whole organism</tissue>
    </source>
</reference>
<keyword evidence="1" id="KW-0472">Membrane</keyword>
<evidence type="ECO:0000313" key="4">
    <source>
        <dbReference type="Proteomes" id="UP000483820"/>
    </source>
</evidence>
<keyword evidence="1" id="KW-0812">Transmembrane</keyword>
<dbReference type="AlphaFoldDB" id="A0A6A5GZ74"/>
<evidence type="ECO:0000256" key="1">
    <source>
        <dbReference type="SAM" id="Phobius"/>
    </source>
</evidence>
<evidence type="ECO:0000256" key="2">
    <source>
        <dbReference type="SAM" id="SignalP"/>
    </source>
</evidence>
<gene>
    <name evidence="3" type="ORF">GCK72_016069</name>
</gene>